<dbReference type="Proteomes" id="UP000051451">
    <property type="component" value="Unassembled WGS sequence"/>
</dbReference>
<keyword evidence="3" id="KW-1185">Reference proteome</keyword>
<protein>
    <recommendedName>
        <fullName evidence="4">Glycosyltransferase</fullName>
    </recommendedName>
</protein>
<evidence type="ECO:0000313" key="2">
    <source>
        <dbReference type="EMBL" id="KRM06003.1"/>
    </source>
</evidence>
<accession>A0A0R1VSW6</accession>
<name>A0A0R1VSW6_9LACO</name>
<comment type="caution">
    <text evidence="2">The sequence shown here is derived from an EMBL/GenBank/DDBJ whole genome shotgun (WGS) entry which is preliminary data.</text>
</comment>
<dbReference type="GO" id="GO:0016757">
    <property type="term" value="F:glycosyltransferase activity"/>
    <property type="evidence" value="ECO:0007669"/>
    <property type="project" value="TreeGrafter"/>
</dbReference>
<evidence type="ECO:0000256" key="1">
    <source>
        <dbReference type="ARBA" id="ARBA00022679"/>
    </source>
</evidence>
<dbReference type="PANTHER" id="PTHR46401:SF2">
    <property type="entry name" value="GLYCOSYLTRANSFERASE WBBK-RELATED"/>
    <property type="match status" value="1"/>
</dbReference>
<dbReference type="AlphaFoldDB" id="A0A0R1VSW6"/>
<evidence type="ECO:0008006" key="4">
    <source>
        <dbReference type="Google" id="ProtNLM"/>
    </source>
</evidence>
<dbReference type="Pfam" id="PF13692">
    <property type="entry name" value="Glyco_trans_1_4"/>
    <property type="match status" value="1"/>
</dbReference>
<dbReference type="RefSeq" id="WP_057871631.1">
    <property type="nucleotide sequence ID" value="NZ_AZGB01000016.1"/>
</dbReference>
<reference evidence="2 3" key="1">
    <citation type="journal article" date="2015" name="Genome Announc.">
        <title>Expanding the biotechnology potential of lactobacilli through comparative genomics of 213 strains and associated genera.</title>
        <authorList>
            <person name="Sun Z."/>
            <person name="Harris H.M."/>
            <person name="McCann A."/>
            <person name="Guo C."/>
            <person name="Argimon S."/>
            <person name="Zhang W."/>
            <person name="Yang X."/>
            <person name="Jeffery I.B."/>
            <person name="Cooney J.C."/>
            <person name="Kagawa T.F."/>
            <person name="Liu W."/>
            <person name="Song Y."/>
            <person name="Salvetti E."/>
            <person name="Wrobel A."/>
            <person name="Rasinkangas P."/>
            <person name="Parkhill J."/>
            <person name="Rea M.C."/>
            <person name="O'Sullivan O."/>
            <person name="Ritari J."/>
            <person name="Douillard F.P."/>
            <person name="Paul Ross R."/>
            <person name="Yang R."/>
            <person name="Briner A.E."/>
            <person name="Felis G.E."/>
            <person name="de Vos W.M."/>
            <person name="Barrangou R."/>
            <person name="Klaenhammer T.R."/>
            <person name="Caufield P.W."/>
            <person name="Cui Y."/>
            <person name="Zhang H."/>
            <person name="O'Toole P.W."/>
        </authorList>
    </citation>
    <scope>NUCLEOTIDE SEQUENCE [LARGE SCALE GENOMIC DNA]</scope>
    <source>
        <strain evidence="2 3">DSM 18630</strain>
    </source>
</reference>
<sequence length="372" mass="42690">MSIGVYAFNGTSGHWKDVELTKDCGVIPYLLHKKYGYQAVMVTTKDDNETYSSLIEKVPGIQIDYLADSKNFIEAQMRYLKENYAKIDLLLLRGPYTAYFGFLRLYRKLRPDGKVYIALDANSLWMDRIDWQAADFQLFLSQCDVIATSSRVMQHYLSIKWPFKIEYIPNGFYNFADIDLHVDFKKKYNTILTVGRIGTIQKNNQLLLDTFATIADQLPTWNVRLVGPIQPEFENYLRQYFMKFPALKKRIVMVGELNSKADLMKEYQQAKIFTLTSQVEGGTPNVIAESLFGGCYQVLTNFDAASEAIDQGNCGVVVKDQTDLAQQLLNLCQDSECLLKGQEAAIAFARRNYDFNQIIQRLHYLLFGDVTE</sequence>
<dbReference type="PATRIC" id="fig|1423750.3.peg.890"/>
<dbReference type="OrthoDB" id="9787617at2"/>
<dbReference type="SUPFAM" id="SSF53756">
    <property type="entry name" value="UDP-Glycosyltransferase/glycogen phosphorylase"/>
    <property type="match status" value="1"/>
</dbReference>
<dbReference type="GeneID" id="98318896"/>
<evidence type="ECO:0000313" key="3">
    <source>
        <dbReference type="Proteomes" id="UP000051451"/>
    </source>
</evidence>
<gene>
    <name evidence="2" type="ORF">FC89_GL000867</name>
</gene>
<dbReference type="GO" id="GO:0009103">
    <property type="term" value="P:lipopolysaccharide biosynthetic process"/>
    <property type="evidence" value="ECO:0007669"/>
    <property type="project" value="TreeGrafter"/>
</dbReference>
<proteinExistence type="predicted"/>
<dbReference type="EMBL" id="AZGB01000016">
    <property type="protein sequence ID" value="KRM06003.1"/>
    <property type="molecule type" value="Genomic_DNA"/>
</dbReference>
<dbReference type="STRING" id="1423750.FC89_GL000867"/>
<keyword evidence="1" id="KW-0808">Transferase</keyword>
<dbReference type="PANTHER" id="PTHR46401">
    <property type="entry name" value="GLYCOSYLTRANSFERASE WBBK-RELATED"/>
    <property type="match status" value="1"/>
</dbReference>
<dbReference type="CDD" id="cd03801">
    <property type="entry name" value="GT4_PimA-like"/>
    <property type="match status" value="1"/>
</dbReference>
<dbReference type="Gene3D" id="3.40.50.2000">
    <property type="entry name" value="Glycogen Phosphorylase B"/>
    <property type="match status" value="2"/>
</dbReference>
<organism evidence="2 3">
    <name type="scientific">Liquorilactobacillus ghanensis DSM 18630</name>
    <dbReference type="NCBI Taxonomy" id="1423750"/>
    <lineage>
        <taxon>Bacteria</taxon>
        <taxon>Bacillati</taxon>
        <taxon>Bacillota</taxon>
        <taxon>Bacilli</taxon>
        <taxon>Lactobacillales</taxon>
        <taxon>Lactobacillaceae</taxon>
        <taxon>Liquorilactobacillus</taxon>
    </lineage>
</organism>